<feature type="compositionally biased region" description="Low complexity" evidence="8">
    <location>
        <begin position="1360"/>
        <end position="1383"/>
    </location>
</feature>
<feature type="region of interest" description="Disordered" evidence="8">
    <location>
        <begin position="664"/>
        <end position="705"/>
    </location>
</feature>
<dbReference type="InterPro" id="IPR056164">
    <property type="entry name" value="Beta-prop_ELP1_1st"/>
</dbReference>
<evidence type="ECO:0000256" key="6">
    <source>
        <dbReference type="ARBA" id="ARBA00029535"/>
    </source>
</evidence>
<gene>
    <name evidence="14" type="primary">elp1</name>
    <name evidence="14" type="ORF">PPL_02475</name>
</gene>
<protein>
    <recommendedName>
        <fullName evidence="6">Elongator complex protein 1</fullName>
    </recommendedName>
</protein>
<dbReference type="Pfam" id="PF23797">
    <property type="entry name" value="Beta-prop_ELP1_2nd"/>
    <property type="match status" value="1"/>
</dbReference>
<feature type="domain" description="ELP1 TPR" evidence="11">
    <location>
        <begin position="964"/>
        <end position="1122"/>
    </location>
</feature>
<dbReference type="OMA" id="WRESLYC"/>
<dbReference type="InterPro" id="IPR006849">
    <property type="entry name" value="Elp1"/>
</dbReference>
<dbReference type="GO" id="GO:0000049">
    <property type="term" value="F:tRNA binding"/>
    <property type="evidence" value="ECO:0007669"/>
    <property type="project" value="TreeGrafter"/>
</dbReference>
<dbReference type="InParanoid" id="D3B268"/>
<evidence type="ECO:0000256" key="7">
    <source>
        <dbReference type="SAM" id="Coils"/>
    </source>
</evidence>
<proteinExistence type="inferred from homology"/>
<dbReference type="Pfam" id="PF23878">
    <property type="entry name" value="TPR_ELP1"/>
    <property type="match status" value="1"/>
</dbReference>
<keyword evidence="5" id="KW-0819">tRNA processing</keyword>
<feature type="compositionally biased region" description="Low complexity" evidence="8">
    <location>
        <begin position="664"/>
        <end position="688"/>
    </location>
</feature>
<dbReference type="UniPathway" id="UPA00988"/>
<reference evidence="14 15" key="1">
    <citation type="journal article" date="2011" name="Genome Res.">
        <title>Phylogeny-wide analysis of social amoeba genomes highlights ancient origins for complex intercellular communication.</title>
        <authorList>
            <person name="Heidel A.J."/>
            <person name="Lawal H.M."/>
            <person name="Felder M."/>
            <person name="Schilde C."/>
            <person name="Helps N.R."/>
            <person name="Tunggal B."/>
            <person name="Rivero F."/>
            <person name="John U."/>
            <person name="Schleicher M."/>
            <person name="Eichinger L."/>
            <person name="Platzer M."/>
            <person name="Noegel A.A."/>
            <person name="Schaap P."/>
            <person name="Gloeckner G."/>
        </authorList>
    </citation>
    <scope>NUCLEOTIDE SEQUENCE [LARGE SCALE GENOMIC DNA]</scope>
    <source>
        <strain evidence="15">ATCC 26659 / Pp 5 / PN500</strain>
    </source>
</reference>
<comment type="subcellular location">
    <subcellularLocation>
        <location evidence="1">Cytoplasm</location>
    </subcellularLocation>
</comment>
<dbReference type="InterPro" id="IPR056167">
    <property type="entry name" value="A-sol_ELP1"/>
</dbReference>
<evidence type="ECO:0000259" key="13">
    <source>
        <dbReference type="Pfam" id="PF23936"/>
    </source>
</evidence>
<dbReference type="GO" id="GO:0033588">
    <property type="term" value="C:elongator holoenzyme complex"/>
    <property type="evidence" value="ECO:0007669"/>
    <property type="project" value="InterPro"/>
</dbReference>
<feature type="compositionally biased region" description="Basic residues" evidence="8">
    <location>
        <begin position="1244"/>
        <end position="1258"/>
    </location>
</feature>
<dbReference type="PANTHER" id="PTHR12747:SF0">
    <property type="entry name" value="ELONGATOR COMPLEX PROTEIN 1"/>
    <property type="match status" value="1"/>
</dbReference>
<evidence type="ECO:0000256" key="2">
    <source>
        <dbReference type="ARBA" id="ARBA00005043"/>
    </source>
</evidence>
<dbReference type="Gene3D" id="2.130.10.10">
    <property type="entry name" value="YVTN repeat-like/Quinoprotein amine dehydrogenase"/>
    <property type="match status" value="1"/>
</dbReference>
<dbReference type="SUPFAM" id="SSF69322">
    <property type="entry name" value="Tricorn protease domain 2"/>
    <property type="match status" value="1"/>
</dbReference>
<evidence type="ECO:0000256" key="8">
    <source>
        <dbReference type="SAM" id="MobiDB-lite"/>
    </source>
</evidence>
<feature type="domain" description="ELP1 N-terminal second beta-propeller" evidence="10">
    <location>
        <begin position="398"/>
        <end position="715"/>
    </location>
</feature>
<accession>D3B268</accession>
<comment type="caution">
    <text evidence="14">The sequence shown here is derived from an EMBL/GenBank/DDBJ whole genome shotgun (WGS) entry which is preliminary data.</text>
</comment>
<dbReference type="FunCoup" id="D3B268">
    <property type="interactions" value="834"/>
</dbReference>
<evidence type="ECO:0000256" key="5">
    <source>
        <dbReference type="ARBA" id="ARBA00022694"/>
    </source>
</evidence>
<dbReference type="GeneID" id="31358000"/>
<dbReference type="InterPro" id="IPR015943">
    <property type="entry name" value="WD40/YVTN_repeat-like_dom_sf"/>
</dbReference>
<feature type="domain" description="ELP1 alpha-solenoid" evidence="12">
    <location>
        <begin position="740"/>
        <end position="957"/>
    </location>
</feature>
<dbReference type="GO" id="GO:0005829">
    <property type="term" value="C:cytosol"/>
    <property type="evidence" value="ECO:0007669"/>
    <property type="project" value="TreeGrafter"/>
</dbReference>
<feature type="coiled-coil region" evidence="7">
    <location>
        <begin position="1139"/>
        <end position="1166"/>
    </location>
</feature>
<keyword evidence="7" id="KW-0175">Coiled coil</keyword>
<comment type="pathway">
    <text evidence="2">tRNA modification; 5-methoxycarbonylmethyl-2-thiouridine-tRNA biosynthesis.</text>
</comment>
<evidence type="ECO:0000256" key="4">
    <source>
        <dbReference type="ARBA" id="ARBA00022490"/>
    </source>
</evidence>
<dbReference type="InterPro" id="IPR056165">
    <property type="entry name" value="Beta-prop_ELP1_2nd"/>
</dbReference>
<keyword evidence="4" id="KW-0963">Cytoplasm</keyword>
<feature type="region of interest" description="Disordered" evidence="8">
    <location>
        <begin position="1360"/>
        <end position="1384"/>
    </location>
</feature>
<feature type="region of interest" description="Disordered" evidence="8">
    <location>
        <begin position="1242"/>
        <end position="1262"/>
    </location>
</feature>
<comment type="similarity">
    <text evidence="3">Belongs to the ELP1/IKA1 family.</text>
</comment>
<dbReference type="Pfam" id="PF23925">
    <property type="entry name" value="A-sol_ELP1"/>
    <property type="match status" value="1"/>
</dbReference>
<evidence type="ECO:0000256" key="3">
    <source>
        <dbReference type="ARBA" id="ARBA00006086"/>
    </source>
</evidence>
<evidence type="ECO:0000259" key="12">
    <source>
        <dbReference type="Pfam" id="PF23925"/>
    </source>
</evidence>
<evidence type="ECO:0000313" key="15">
    <source>
        <dbReference type="Proteomes" id="UP000001396"/>
    </source>
</evidence>
<dbReference type="STRING" id="670386.D3B268"/>
<dbReference type="EMBL" id="ADBJ01000009">
    <property type="protein sequence ID" value="EFA84443.1"/>
    <property type="molecule type" value="Genomic_DNA"/>
</dbReference>
<keyword evidence="15" id="KW-1185">Reference proteome</keyword>
<sequence>MRNICRLIELCDKLPQDVGNYTLFTVDSINNIVYTITDTNVFIAYDTSLKKVNVKIELNQQDILSEGAKINAIQFIPDLESICMASDLGDILMYSTMTHQLECVGIVGSGILCMSWSPDYELLILATETQTLVQMNKDWDILGEVNIHSLLAGGKLTANIITNSTLPQSIYSQSAYAPETMAAPAGAPQANRYRETPPSISWRGDGQYFVCSSFDPAVGKVMLRTWERSLVLHAISEPLITGLESVVAWRPSGSLVACPNRLPNKHEIALFERNGLKHGEFNIRVGAEVLALEWSADSEILALHLRLTNSTAAADDKQQQQRSSVVQIWHRSNYHWFLKHELHCAENDSVVCIRFDNASQASILRVLTKLGELHEHLFAWDYNASLGDAITNPATVAMVDGQHLKMTPFRKLVIPPPMSHYQHQLDANCSAFDFSQTDYSVVTLQVNNSIAIFKGDSAGLLAKSLISTATLRLDNLRHLCWVSSSNANLYTLVAVDGLSTAKDQIVEIGFKVDLAQSSIAIQHIHRTNAPESSSSQNNNSRIIRLIKHLDHQDQVLFETNDGAVYYYHLQAGVEHSDSITPYLQEDSSGIFKFPSVCTWFAVTKIAGEEVLIGLNDRNKLYVNQTVLASDCNSFALHNKFLLYTTVSHVLRSIPLSVPLNTTTLASTPSNTTNLNNNNNQQQQQQQPNGKGHHHHHKAVTTYDDSTREVERGSRIAVVVPHDTRVVLQMPRGNLEAISPRSLTLSTIRELLNEHQYGKAFSTMRRNRIDMNFLYDHNPADFLKHIDMFVEQIPQIDYLNLFITSLRDQDTSKTLFVDLENPVAPPPKSAIKSVNETYGDTPGKVNLVCDKLREVFVKIDQNRFIQPVLTTYVKKSPPELDEALRLIQNLRGLEEVSEHGETIVNRLAEESLDYIVFLVDVNKLYDVALGTYDFDLVLMVAQKSQKDPKEYIAFLRELQSMEINYQRFTIDKHLERWPKALANLALAGDEHLQECYDLTVEKSLYHDAIKVFAKRPELKVVQELYADHLMQNNRFEEAAFLYFSAENHKKALASFKDAGKWKLALKEAKKLNYSAEDTKTLCEELAEHMRRASKFLDSAIIFSQHCGDIENALRSHCEGGLWEDAYDLAVDSNRKDLVDSIVAEQLLESYNNHMKEIEENHATYNKSYVRLGVVRTTKLNHVPLRLMPGAAGFNDETSSMMSGMSGMFSEQSMGSMNSMNSASTTSSYRSTYSSATGTFSQATKIRNKKKDQSKRKVNKVRVTGKEGSVHEEEFIVEAMKKMIPGQSQQEVVANLLRGLVLLGWSDKAEQLQNRFKQYLELIKQSLDLLSQSATAVLPENVREEQRVQELEYQRLISLQQQDDNNTNNNNNNNNQQNSNHQNSTFEKMTINKVTITMDTIKWELNIF</sequence>
<feature type="domain" description="ELP1 three-helical bundle" evidence="13">
    <location>
        <begin position="1222"/>
        <end position="1325"/>
    </location>
</feature>
<dbReference type="GO" id="GO:0002926">
    <property type="term" value="P:tRNA wobble base 5-methoxycarbonylmethyl-2-thiouridinylation"/>
    <property type="evidence" value="ECO:0007669"/>
    <property type="project" value="TreeGrafter"/>
</dbReference>
<dbReference type="Pfam" id="PF04762">
    <property type="entry name" value="Beta-prop_ELP1_1st"/>
    <property type="match status" value="1"/>
</dbReference>
<dbReference type="InterPro" id="IPR056166">
    <property type="entry name" value="TPR_ELP1"/>
</dbReference>
<name>D3B268_HETP5</name>
<dbReference type="InterPro" id="IPR056169">
    <property type="entry name" value="HB_ELP1"/>
</dbReference>
<dbReference type="PIRSF" id="PIRSF017233">
    <property type="entry name" value="IKAP"/>
    <property type="match status" value="1"/>
</dbReference>
<evidence type="ECO:0000256" key="1">
    <source>
        <dbReference type="ARBA" id="ARBA00004496"/>
    </source>
</evidence>
<evidence type="ECO:0000259" key="10">
    <source>
        <dbReference type="Pfam" id="PF23797"/>
    </source>
</evidence>
<feature type="domain" description="ELP1 first N-terminal beta-propeller" evidence="9">
    <location>
        <begin position="1"/>
        <end position="356"/>
    </location>
</feature>
<dbReference type="PANTHER" id="PTHR12747">
    <property type="entry name" value="ELONGATOR COMPLEX PROTEIN 1"/>
    <property type="match status" value="1"/>
</dbReference>
<evidence type="ECO:0000259" key="9">
    <source>
        <dbReference type="Pfam" id="PF04762"/>
    </source>
</evidence>
<dbReference type="Proteomes" id="UP000001396">
    <property type="component" value="Unassembled WGS sequence"/>
</dbReference>
<organism evidence="14 15">
    <name type="scientific">Heterostelium pallidum (strain ATCC 26659 / Pp 5 / PN500)</name>
    <name type="common">Cellular slime mold</name>
    <name type="synonym">Polysphondylium pallidum</name>
    <dbReference type="NCBI Taxonomy" id="670386"/>
    <lineage>
        <taxon>Eukaryota</taxon>
        <taxon>Amoebozoa</taxon>
        <taxon>Evosea</taxon>
        <taxon>Eumycetozoa</taxon>
        <taxon>Dictyostelia</taxon>
        <taxon>Acytosteliales</taxon>
        <taxon>Acytosteliaceae</taxon>
        <taxon>Heterostelium</taxon>
    </lineage>
</organism>
<dbReference type="Pfam" id="PF23936">
    <property type="entry name" value="HB_ELP1"/>
    <property type="match status" value="1"/>
</dbReference>
<evidence type="ECO:0000313" key="14">
    <source>
        <dbReference type="EMBL" id="EFA84443.1"/>
    </source>
</evidence>
<evidence type="ECO:0000259" key="11">
    <source>
        <dbReference type="Pfam" id="PF23878"/>
    </source>
</evidence>
<dbReference type="RefSeq" id="XP_020436557.1">
    <property type="nucleotide sequence ID" value="XM_020573462.1"/>
</dbReference>